<dbReference type="AlphaFoldDB" id="A0A1X9LIK5"/>
<dbReference type="Pfam" id="PF09323">
    <property type="entry name" value="DUF1980"/>
    <property type="match status" value="1"/>
</dbReference>
<protein>
    <submittedName>
        <fullName evidence="5">TIGR03943 family protein</fullName>
    </submittedName>
</protein>
<dbReference type="RefSeq" id="WP_085019141.1">
    <property type="nucleotide sequence ID" value="NZ_BMHD01000001.1"/>
</dbReference>
<dbReference type="PANTHER" id="PTHR40047">
    <property type="entry name" value="UPF0703 PROTEIN YCGQ"/>
    <property type="match status" value="1"/>
</dbReference>
<dbReference type="KEGG" id="cphy:B5808_07125"/>
<dbReference type="Proteomes" id="UP000192775">
    <property type="component" value="Chromosome"/>
</dbReference>
<evidence type="ECO:0000256" key="1">
    <source>
        <dbReference type="SAM" id="MobiDB-lite"/>
    </source>
</evidence>
<dbReference type="PANTHER" id="PTHR40047:SF1">
    <property type="entry name" value="UPF0703 PROTEIN YCGQ"/>
    <property type="match status" value="1"/>
</dbReference>
<dbReference type="EMBL" id="CP020715">
    <property type="protein sequence ID" value="ARJ05003.1"/>
    <property type="molecule type" value="Genomic_DNA"/>
</dbReference>
<accession>A0A1X9LIK5</accession>
<feature type="compositionally biased region" description="Basic and acidic residues" evidence="1">
    <location>
        <begin position="78"/>
        <end position="95"/>
    </location>
</feature>
<organism evidence="5 6">
    <name type="scientific">Cnuibacter physcomitrellae</name>
    <dbReference type="NCBI Taxonomy" id="1619308"/>
    <lineage>
        <taxon>Bacteria</taxon>
        <taxon>Bacillati</taxon>
        <taxon>Actinomycetota</taxon>
        <taxon>Actinomycetes</taxon>
        <taxon>Micrococcales</taxon>
        <taxon>Microbacteriaceae</taxon>
        <taxon>Cnuibacter</taxon>
    </lineage>
</organism>
<proteinExistence type="predicted"/>
<keyword evidence="6" id="KW-1185">Reference proteome</keyword>
<dbReference type="InterPro" id="IPR052955">
    <property type="entry name" value="UPF0703_membrane_permease"/>
</dbReference>
<evidence type="ECO:0000259" key="4">
    <source>
        <dbReference type="Pfam" id="PF21537"/>
    </source>
</evidence>
<evidence type="ECO:0000256" key="2">
    <source>
        <dbReference type="SAM" id="Phobius"/>
    </source>
</evidence>
<dbReference type="InterPro" id="IPR015402">
    <property type="entry name" value="DUF1980"/>
</dbReference>
<dbReference type="InterPro" id="IPR048493">
    <property type="entry name" value="DUF1980_N"/>
</dbReference>
<keyword evidence="2" id="KW-1133">Transmembrane helix</keyword>
<evidence type="ECO:0000313" key="5">
    <source>
        <dbReference type="EMBL" id="ARJ05003.1"/>
    </source>
</evidence>
<keyword evidence="2" id="KW-0812">Transmembrane</keyword>
<evidence type="ECO:0000259" key="3">
    <source>
        <dbReference type="Pfam" id="PF09323"/>
    </source>
</evidence>
<dbReference type="NCBIfam" id="TIGR03943">
    <property type="entry name" value="TIGR03943 family putative permease subunit"/>
    <property type="match status" value="1"/>
</dbReference>
<dbReference type="InterPro" id="IPR048447">
    <property type="entry name" value="DUF1980_C"/>
</dbReference>
<sequence length="267" mass="27782">MSADRLASRWVGLVLVAVTAVATLWLATTGRLDLYVHPRYTVFVVVMALLALAAAIAAAVLLSFRDEARTHGHGGHGHAHDGHLHGDDHGGDGPRRRAVTRIAVATGSAVLVAVSIAALVLAPPRTLSVSAAAARADSVVGAVQGASDPSGDPSGYTVKDWSNLLRQGRDDEVIGQRTQLTGFVQADPDDPDSFALSRFVITCCAVDARPTSVTVYSPGWSSSLRVGDWATVDGTFAANPSVLSMSSVALLPSSVVPVDEPSDPYLQ</sequence>
<feature type="transmembrane region" description="Helical" evidence="2">
    <location>
        <begin position="102"/>
        <end position="122"/>
    </location>
</feature>
<dbReference type="Pfam" id="PF21537">
    <property type="entry name" value="DUF1980_C"/>
    <property type="match status" value="1"/>
</dbReference>
<feature type="domain" description="DUF1980" evidence="3">
    <location>
        <begin position="17"/>
        <end position="134"/>
    </location>
</feature>
<keyword evidence="2" id="KW-0472">Membrane</keyword>
<dbReference type="STRING" id="1619308.B5808_07125"/>
<name>A0A1X9LIK5_9MICO</name>
<reference evidence="5 6" key="1">
    <citation type="submission" date="2017-04" db="EMBL/GenBank/DDBJ databases">
        <authorList>
            <person name="Afonso C.L."/>
            <person name="Miller P.J."/>
            <person name="Scott M.A."/>
            <person name="Spackman E."/>
            <person name="Goraichik I."/>
            <person name="Dimitrov K.M."/>
            <person name="Suarez D.L."/>
            <person name="Swayne D.E."/>
        </authorList>
    </citation>
    <scope>NUCLEOTIDE SEQUENCE [LARGE SCALE GENOMIC DNA]</scope>
    <source>
        <strain evidence="6">XA(T)</strain>
    </source>
</reference>
<gene>
    <name evidence="5" type="ORF">B5808_07125</name>
</gene>
<feature type="transmembrane region" description="Helical" evidence="2">
    <location>
        <begin position="40"/>
        <end position="64"/>
    </location>
</feature>
<feature type="region of interest" description="Disordered" evidence="1">
    <location>
        <begin position="71"/>
        <end position="95"/>
    </location>
</feature>
<evidence type="ECO:0000313" key="6">
    <source>
        <dbReference type="Proteomes" id="UP000192775"/>
    </source>
</evidence>
<feature type="transmembrane region" description="Helical" evidence="2">
    <location>
        <begin position="7"/>
        <end position="28"/>
    </location>
</feature>
<feature type="domain" description="DUF1980" evidence="4">
    <location>
        <begin position="171"/>
        <end position="265"/>
    </location>
</feature>